<dbReference type="Proteomes" id="UP000318138">
    <property type="component" value="Chromosome"/>
</dbReference>
<dbReference type="EMBL" id="CP041372">
    <property type="protein sequence ID" value="QKS70038.1"/>
    <property type="molecule type" value="Genomic_DNA"/>
</dbReference>
<sequence length="198" mass="22041">MKLLVAGLGILMLLTSCGGETDRFVTLEPGVDSDYPDMFEKVTGEELVYIPFELTRGETTSLEFIIERYEQGELVEDLSGFGNSRFLEDVINGTIGLTIQSFGQDDEAHLGMFFETPRNIGRGAVITEMPGGAWINSRMEESVELDPGDEQIIWMYVASDRPDGGISMYDIDRAEEAISEMEHVLIISIKADEIDPEE</sequence>
<dbReference type="PROSITE" id="PS51257">
    <property type="entry name" value="PROKAR_LIPOPROTEIN"/>
    <property type="match status" value="1"/>
</dbReference>
<proteinExistence type="predicted"/>
<protein>
    <submittedName>
        <fullName evidence="1">Uncharacterized protein</fullName>
    </submittedName>
</protein>
<reference evidence="2" key="1">
    <citation type="submission" date="2019-07" db="EMBL/GenBank/DDBJ databases">
        <title>Bacillus alkalisoli sp. nov. isolated from saline soil.</title>
        <authorList>
            <person name="Sun J.-Q."/>
            <person name="Xu L."/>
        </authorList>
    </citation>
    <scope>NUCLEOTIDE SEQUENCE [LARGE SCALE GENOMIC DNA]</scope>
    <source>
        <strain evidence="2">M4U3P1</strain>
    </source>
</reference>
<evidence type="ECO:0000313" key="1">
    <source>
        <dbReference type="EMBL" id="QKS70038.1"/>
    </source>
</evidence>
<dbReference type="KEGG" id="psua:FLK61_25020"/>
<name>A0A859FB57_9BACI</name>
<dbReference type="RefSeq" id="WP_176008082.1">
    <property type="nucleotide sequence ID" value="NZ_CP041372.2"/>
</dbReference>
<dbReference type="AlphaFoldDB" id="A0A859FB57"/>
<gene>
    <name evidence="1" type="ORF">FLK61_25020</name>
</gene>
<evidence type="ECO:0000313" key="2">
    <source>
        <dbReference type="Proteomes" id="UP000318138"/>
    </source>
</evidence>
<accession>A0A859FB57</accession>
<organism evidence="1 2">
    <name type="scientific">Paenalkalicoccus suaedae</name>
    <dbReference type="NCBI Taxonomy" id="2592382"/>
    <lineage>
        <taxon>Bacteria</taxon>
        <taxon>Bacillati</taxon>
        <taxon>Bacillota</taxon>
        <taxon>Bacilli</taxon>
        <taxon>Bacillales</taxon>
        <taxon>Bacillaceae</taxon>
        <taxon>Paenalkalicoccus</taxon>
    </lineage>
</organism>
<keyword evidence="2" id="KW-1185">Reference proteome</keyword>